<evidence type="ECO:0000256" key="7">
    <source>
        <dbReference type="SAM" id="Phobius"/>
    </source>
</evidence>
<feature type="transmembrane region" description="Helical" evidence="7">
    <location>
        <begin position="311"/>
        <end position="329"/>
    </location>
</feature>
<keyword evidence="3" id="KW-1003">Cell membrane</keyword>
<feature type="transmembrane region" description="Helical" evidence="7">
    <location>
        <begin position="254"/>
        <end position="272"/>
    </location>
</feature>
<feature type="domain" description="Major facilitator superfamily (MFS) profile" evidence="8">
    <location>
        <begin position="216"/>
        <end position="413"/>
    </location>
</feature>
<dbReference type="SUPFAM" id="SSF103473">
    <property type="entry name" value="MFS general substrate transporter"/>
    <property type="match status" value="1"/>
</dbReference>
<feature type="transmembrane region" description="Helical" evidence="7">
    <location>
        <begin position="71"/>
        <end position="91"/>
    </location>
</feature>
<organism evidence="9 10">
    <name type="scientific">marine gamma proteobacterium HTCC2143</name>
    <dbReference type="NCBI Taxonomy" id="247633"/>
    <lineage>
        <taxon>Bacteria</taxon>
        <taxon>Pseudomonadati</taxon>
        <taxon>Pseudomonadota</taxon>
        <taxon>Gammaproteobacteria</taxon>
        <taxon>Cellvibrionales</taxon>
        <taxon>Spongiibacteraceae</taxon>
        <taxon>BD1-7 clade</taxon>
    </lineage>
</organism>
<dbReference type="Pfam" id="PF05977">
    <property type="entry name" value="MFS_3"/>
    <property type="match status" value="1"/>
</dbReference>
<dbReference type="OrthoDB" id="7053134at2"/>
<dbReference type="GO" id="GO:0022857">
    <property type="term" value="F:transmembrane transporter activity"/>
    <property type="evidence" value="ECO:0007669"/>
    <property type="project" value="InterPro"/>
</dbReference>
<evidence type="ECO:0000256" key="4">
    <source>
        <dbReference type="ARBA" id="ARBA00022692"/>
    </source>
</evidence>
<dbReference type="AlphaFoldDB" id="A0Y8P0"/>
<dbReference type="PANTHER" id="PTHR23513:SF11">
    <property type="entry name" value="STAPHYLOFERRIN A TRANSPORTER"/>
    <property type="match status" value="1"/>
</dbReference>
<evidence type="ECO:0000313" key="9">
    <source>
        <dbReference type="EMBL" id="EAW32494.1"/>
    </source>
</evidence>
<dbReference type="CDD" id="cd06173">
    <property type="entry name" value="MFS_MefA_like"/>
    <property type="match status" value="1"/>
</dbReference>
<dbReference type="EMBL" id="AAVT01000001">
    <property type="protein sequence ID" value="EAW32494.1"/>
    <property type="molecule type" value="Genomic_DNA"/>
</dbReference>
<evidence type="ECO:0000256" key="2">
    <source>
        <dbReference type="ARBA" id="ARBA00022448"/>
    </source>
</evidence>
<dbReference type="STRING" id="247633.GP2143_14601"/>
<comment type="caution">
    <text evidence="9">The sequence shown here is derived from an EMBL/GenBank/DDBJ whole genome shotgun (WGS) entry which is preliminary data.</text>
</comment>
<evidence type="ECO:0000256" key="3">
    <source>
        <dbReference type="ARBA" id="ARBA00022475"/>
    </source>
</evidence>
<feature type="transmembrane region" description="Helical" evidence="7">
    <location>
        <begin position="218"/>
        <end position="242"/>
    </location>
</feature>
<evidence type="ECO:0000313" key="10">
    <source>
        <dbReference type="Proteomes" id="UP000004931"/>
    </source>
</evidence>
<dbReference type="Gene3D" id="1.20.1250.20">
    <property type="entry name" value="MFS general substrate transporter like domains"/>
    <property type="match status" value="1"/>
</dbReference>
<gene>
    <name evidence="9" type="ORF">GP2143_14601</name>
</gene>
<dbReference type="eggNOG" id="COG2814">
    <property type="taxonomic scope" value="Bacteria"/>
</dbReference>
<dbReference type="InterPro" id="IPR010290">
    <property type="entry name" value="TM_effector"/>
</dbReference>
<evidence type="ECO:0000259" key="8">
    <source>
        <dbReference type="PROSITE" id="PS50850"/>
    </source>
</evidence>
<accession>A0Y8P0</accession>
<keyword evidence="2" id="KW-0813">Transport</keyword>
<protein>
    <recommendedName>
        <fullName evidence="8">Major facilitator superfamily (MFS) profile domain-containing protein</fullName>
    </recommendedName>
</protein>
<evidence type="ECO:0000256" key="6">
    <source>
        <dbReference type="ARBA" id="ARBA00023136"/>
    </source>
</evidence>
<reference evidence="9 10" key="1">
    <citation type="journal article" date="2010" name="J. Bacteriol.">
        <title>Genome sequence of the oligotrophic marine Gammaproteobacterium HTCC2143, isolated from the Oregon Coast.</title>
        <authorList>
            <person name="Oh H.M."/>
            <person name="Kang I."/>
            <person name="Ferriera S."/>
            <person name="Giovannoni S.J."/>
            <person name="Cho J.C."/>
        </authorList>
    </citation>
    <scope>NUCLEOTIDE SEQUENCE [LARGE SCALE GENOMIC DNA]</scope>
    <source>
        <strain evidence="9 10">HTCC2143</strain>
    </source>
</reference>
<dbReference type="PROSITE" id="PS50850">
    <property type="entry name" value="MFS"/>
    <property type="match status" value="1"/>
</dbReference>
<feature type="transmembrane region" description="Helical" evidence="7">
    <location>
        <begin position="284"/>
        <end position="305"/>
    </location>
</feature>
<keyword evidence="6 7" id="KW-0472">Membrane</keyword>
<name>A0Y8P0_9GAMM</name>
<keyword evidence="5 7" id="KW-1133">Transmembrane helix</keyword>
<dbReference type="GO" id="GO:0005886">
    <property type="term" value="C:plasma membrane"/>
    <property type="evidence" value="ECO:0007669"/>
    <property type="project" value="UniProtKB-SubCell"/>
</dbReference>
<evidence type="ECO:0000256" key="1">
    <source>
        <dbReference type="ARBA" id="ARBA00004651"/>
    </source>
</evidence>
<comment type="subcellular location">
    <subcellularLocation>
        <location evidence="1">Cell membrane</location>
        <topology evidence="1">Multi-pass membrane protein</topology>
    </subcellularLocation>
</comment>
<keyword evidence="4 7" id="KW-0812">Transmembrane</keyword>
<feature type="transmembrane region" description="Helical" evidence="7">
    <location>
        <begin position="160"/>
        <end position="179"/>
    </location>
</feature>
<dbReference type="Proteomes" id="UP000004931">
    <property type="component" value="Unassembled WGS sequence"/>
</dbReference>
<feature type="transmembrane region" description="Helical" evidence="7">
    <location>
        <begin position="7"/>
        <end position="34"/>
    </location>
</feature>
<dbReference type="PANTHER" id="PTHR23513">
    <property type="entry name" value="INTEGRAL MEMBRANE EFFLUX PROTEIN-RELATED"/>
    <property type="match status" value="1"/>
</dbReference>
<feature type="transmembrane region" description="Helical" evidence="7">
    <location>
        <begin position="97"/>
        <end position="114"/>
    </location>
</feature>
<evidence type="ECO:0000256" key="5">
    <source>
        <dbReference type="ARBA" id="ARBA00022989"/>
    </source>
</evidence>
<feature type="transmembrane region" description="Helical" evidence="7">
    <location>
        <begin position="341"/>
        <end position="364"/>
    </location>
</feature>
<feature type="transmembrane region" description="Helical" evidence="7">
    <location>
        <begin position="40"/>
        <end position="59"/>
    </location>
</feature>
<sequence length="413" mass="44449">MMKSLHYYLLGTGSWFFAQGIQSVVFAWLVTIVLQESPKMVGLAQMALLIPATVFMLVGGSLADHYGGRRIAIIAQACAAFAPLYLISMVVLDNLDYQGVIIFAVFMGCAQAFVTPARDSLLNQVAGGKIQRRVLQVSMTQFGVQMLGFVAASFADRTGAAFILIVQVVSMCVGVYAFYRLDIPSPMLKPKTQGIIKEVTTSIVEGYRTVRASPSMRAVVIQNCAMGIFFMGSYIVTLPLLVRDVYQGASFELSWMNAANALGLVTTIMVLLRFGDIYRQGRALLLAHVGGAIALASSGLGFGFAWVVVCVFAWGVCGGVAMTMARTIIQEQAPEGQRGRIMAFHSFSFIGSGPIGALFCGFLVEQVGPKSALIVASGLMLVVMLALTFFTGLWQLDAKKVNPRSMTSSVNND</sequence>
<dbReference type="InterPro" id="IPR036259">
    <property type="entry name" value="MFS_trans_sf"/>
</dbReference>
<proteinExistence type="predicted"/>
<keyword evidence="10" id="KW-1185">Reference proteome</keyword>
<dbReference type="InterPro" id="IPR020846">
    <property type="entry name" value="MFS_dom"/>
</dbReference>
<feature type="transmembrane region" description="Helical" evidence="7">
    <location>
        <begin position="370"/>
        <end position="396"/>
    </location>
</feature>